<organism evidence="1 2">
    <name type="scientific">Massilia phyllostachyos</name>
    <dbReference type="NCBI Taxonomy" id="2898585"/>
    <lineage>
        <taxon>Bacteria</taxon>
        <taxon>Pseudomonadati</taxon>
        <taxon>Pseudomonadota</taxon>
        <taxon>Betaproteobacteria</taxon>
        <taxon>Burkholderiales</taxon>
        <taxon>Oxalobacteraceae</taxon>
        <taxon>Telluria group</taxon>
        <taxon>Massilia</taxon>
    </lineage>
</organism>
<comment type="caution">
    <text evidence="1">The sequence shown here is derived from an EMBL/GenBank/DDBJ whole genome shotgun (WGS) entry which is preliminary data.</text>
</comment>
<evidence type="ECO:0000313" key="1">
    <source>
        <dbReference type="EMBL" id="MCD2514883.1"/>
    </source>
</evidence>
<dbReference type="RefSeq" id="WP_231056227.1">
    <property type="nucleotide sequence ID" value="NZ_JAJNOC010000001.1"/>
</dbReference>
<keyword evidence="2" id="KW-1185">Reference proteome</keyword>
<proteinExistence type="predicted"/>
<evidence type="ECO:0000313" key="2">
    <source>
        <dbReference type="Proteomes" id="UP001179361"/>
    </source>
</evidence>
<dbReference type="EMBL" id="JAJNOC010000001">
    <property type="protein sequence ID" value="MCD2514883.1"/>
    <property type="molecule type" value="Genomic_DNA"/>
</dbReference>
<sequence>MVRNEAWHDEIACEGGPVMVANLADFMQWRGSEALPASMATELHYWSPFTGELPEAWQPNGPSGHQYLACSDPAGRRAALMDWIVARWPGAAVERGDGRWTAVRPDGKKLQAELSPDSEYDRAIRDLGQEGIHRFGQDASAYLWSAAPGHVRIEVAASRSLVLLAQIEYADGDDDVAQAWRHVSAAAAPVAGAGLRYRIDPGPAVLAWAPNSAGDATRPLAAIDAGPGQPGVLLDLALPASGVLVWLEPGIYASSLHYHEADRWAVSWCRLERVRDPQLDA</sequence>
<dbReference type="Proteomes" id="UP001179361">
    <property type="component" value="Unassembled WGS sequence"/>
</dbReference>
<name>A0ABS8PZF2_9BURK</name>
<gene>
    <name evidence="1" type="ORF">LQ564_00980</name>
</gene>
<reference evidence="1" key="1">
    <citation type="submission" date="2021-11" db="EMBL/GenBank/DDBJ databases">
        <title>The complete genome of Massilia sp sp. G4R7.</title>
        <authorList>
            <person name="Liu L."/>
            <person name="Yue J."/>
            <person name="Yuan J."/>
            <person name="Yang F."/>
            <person name="Li L."/>
        </authorList>
    </citation>
    <scope>NUCLEOTIDE SEQUENCE</scope>
    <source>
        <strain evidence="1">G4R7</strain>
    </source>
</reference>
<accession>A0ABS8PZF2</accession>
<protein>
    <submittedName>
        <fullName evidence="1">Uncharacterized protein</fullName>
    </submittedName>
</protein>